<dbReference type="EMBL" id="BAABHJ010000020">
    <property type="protein sequence ID" value="GAA4612353.1"/>
    <property type="molecule type" value="Genomic_DNA"/>
</dbReference>
<reference evidence="3" key="1">
    <citation type="journal article" date="2019" name="Int. J. Syst. Evol. Microbiol.">
        <title>The Global Catalogue of Microorganisms (GCM) 10K type strain sequencing project: providing services to taxonomists for standard genome sequencing and annotation.</title>
        <authorList>
            <consortium name="The Broad Institute Genomics Platform"/>
            <consortium name="The Broad Institute Genome Sequencing Center for Infectious Disease"/>
            <person name="Wu L."/>
            <person name="Ma J."/>
        </authorList>
    </citation>
    <scope>NUCLEOTIDE SEQUENCE [LARGE SCALE GENOMIC DNA]</scope>
    <source>
        <strain evidence="3">JCM 17938</strain>
    </source>
</reference>
<feature type="region of interest" description="Disordered" evidence="1">
    <location>
        <begin position="1"/>
        <end position="53"/>
    </location>
</feature>
<proteinExistence type="predicted"/>
<accession>A0ABP8TQ83</accession>
<keyword evidence="3" id="KW-1185">Reference proteome</keyword>
<feature type="compositionally biased region" description="Polar residues" evidence="1">
    <location>
        <begin position="24"/>
        <end position="40"/>
    </location>
</feature>
<sequence length="53" mass="5697">MTAKDNKTTETTSSTPGPYRGMDVTNTPGLRATTSWQSQPGRAARSPKTDRGQ</sequence>
<evidence type="ECO:0000313" key="2">
    <source>
        <dbReference type="EMBL" id="GAA4612353.1"/>
    </source>
</evidence>
<protein>
    <submittedName>
        <fullName evidence="2">Uncharacterized protein</fullName>
    </submittedName>
</protein>
<name>A0ABP8TQ83_9ACTN</name>
<comment type="caution">
    <text evidence="2">The sequence shown here is derived from an EMBL/GenBank/DDBJ whole genome shotgun (WGS) entry which is preliminary data.</text>
</comment>
<gene>
    <name evidence="2" type="ORF">GCM10023195_52850</name>
</gene>
<dbReference type="Proteomes" id="UP001500212">
    <property type="component" value="Unassembled WGS sequence"/>
</dbReference>
<dbReference type="RefSeq" id="WP_345359884.1">
    <property type="nucleotide sequence ID" value="NZ_BAABHJ010000020.1"/>
</dbReference>
<evidence type="ECO:0000256" key="1">
    <source>
        <dbReference type="SAM" id="MobiDB-lite"/>
    </source>
</evidence>
<evidence type="ECO:0000313" key="3">
    <source>
        <dbReference type="Proteomes" id="UP001500212"/>
    </source>
</evidence>
<organism evidence="2 3">
    <name type="scientific">Actinoallomurus liliacearum</name>
    <dbReference type="NCBI Taxonomy" id="1080073"/>
    <lineage>
        <taxon>Bacteria</taxon>
        <taxon>Bacillati</taxon>
        <taxon>Actinomycetota</taxon>
        <taxon>Actinomycetes</taxon>
        <taxon>Streptosporangiales</taxon>
        <taxon>Thermomonosporaceae</taxon>
        <taxon>Actinoallomurus</taxon>
    </lineage>
</organism>